<protein>
    <submittedName>
        <fullName evidence="4">ARAD1D43384p</fullName>
    </submittedName>
</protein>
<dbReference type="InterPro" id="IPR019446">
    <property type="entry name" value="BMT5-like"/>
</dbReference>
<sequence>MPKGKLFKALARERANAAAIKKKEDAIKRQQEVVKQKTLKNKRQQNQNKKPFIPFGPKDRLLLVGEGDFSYSCTILKKEYVSYEGSVICTGLDSREDVLQKYPSTAPGNLDYLESCENASVQFGVDATKLMSTKPFSKQRGSYNGIVFNFPHLGNSVSDQARNILQHQTLLLNFFDAAIPLLTAEGTIIVTLFESEPYISWNIKKLAKSKGLKVVRSQGLEWASLPGYGHRLTAKEGHTNKEQATRPARIYVFGKSDPNDTTAHASASKKRNGNDSDSDSDSD</sequence>
<dbReference type="PhylomeDB" id="A0A060TI41"/>
<dbReference type="AlphaFoldDB" id="A0A060TI41"/>
<evidence type="ECO:0000259" key="3">
    <source>
        <dbReference type="Pfam" id="PF10354"/>
    </source>
</evidence>
<proteinExistence type="predicted"/>
<dbReference type="PANTHER" id="PTHR11538">
    <property type="entry name" value="PHENYLALANYL-TRNA SYNTHETASE"/>
    <property type="match status" value="1"/>
</dbReference>
<dbReference type="GO" id="GO:0070475">
    <property type="term" value="P:rRNA base methylation"/>
    <property type="evidence" value="ECO:0007669"/>
    <property type="project" value="InterPro"/>
</dbReference>
<organism evidence="4">
    <name type="scientific">Blastobotrys adeninivorans</name>
    <name type="common">Yeast</name>
    <name type="synonym">Arxula adeninivorans</name>
    <dbReference type="NCBI Taxonomy" id="409370"/>
    <lineage>
        <taxon>Eukaryota</taxon>
        <taxon>Fungi</taxon>
        <taxon>Dikarya</taxon>
        <taxon>Ascomycota</taxon>
        <taxon>Saccharomycotina</taxon>
        <taxon>Dipodascomycetes</taxon>
        <taxon>Dipodascales</taxon>
        <taxon>Trichomonascaceae</taxon>
        <taxon>Blastobotrys</taxon>
    </lineage>
</organism>
<gene>
    <name evidence="4" type="ORF">GNLVRS02_ARAD1D43384g</name>
</gene>
<dbReference type="EMBL" id="HG937694">
    <property type="protein sequence ID" value="CDP38821.1"/>
    <property type="molecule type" value="Genomic_DNA"/>
</dbReference>
<evidence type="ECO:0000313" key="4">
    <source>
        <dbReference type="EMBL" id="CDP38821.1"/>
    </source>
</evidence>
<dbReference type="Pfam" id="PF10354">
    <property type="entry name" value="BMT5-like"/>
    <property type="match status" value="1"/>
</dbReference>
<accession>A0A060TI41</accession>
<reference evidence="4" key="1">
    <citation type="submission" date="2014-02" db="EMBL/GenBank/DDBJ databases">
        <authorList>
            <person name="Genoscope - CEA"/>
        </authorList>
    </citation>
    <scope>NUCLEOTIDE SEQUENCE</scope>
    <source>
        <strain evidence="4">LS3</strain>
    </source>
</reference>
<feature type="domain" description="25S rRNA (uridine-N(3))-methyltransferase BMT5-like" evidence="3">
    <location>
        <begin position="62"/>
        <end position="231"/>
    </location>
</feature>
<dbReference type="GO" id="GO:0005737">
    <property type="term" value="C:cytoplasm"/>
    <property type="evidence" value="ECO:0007669"/>
    <property type="project" value="TreeGrafter"/>
</dbReference>
<feature type="coiled-coil region" evidence="1">
    <location>
        <begin position="20"/>
        <end position="47"/>
    </location>
</feature>
<keyword evidence="1" id="KW-0175">Coiled coil</keyword>
<dbReference type="GO" id="GO:0070042">
    <property type="term" value="F:rRNA (uridine-N3-)-methyltransferase activity"/>
    <property type="evidence" value="ECO:0007669"/>
    <property type="project" value="InterPro"/>
</dbReference>
<feature type="region of interest" description="Disordered" evidence="2">
    <location>
        <begin position="236"/>
        <end position="283"/>
    </location>
</feature>
<dbReference type="PANTHER" id="PTHR11538:SF26">
    <property type="entry name" value="FERREDOXIN-FOLD ANTICODON-BINDING DOMAIN-CONTAINING PROTEIN 1"/>
    <property type="match status" value="1"/>
</dbReference>
<reference evidence="4" key="2">
    <citation type="submission" date="2014-06" db="EMBL/GenBank/DDBJ databases">
        <title>The complete genome of Blastobotrys (Arxula) adeninivorans LS3 - a yeast of biotechnological interest.</title>
        <authorList>
            <person name="Kunze G."/>
            <person name="Gaillardin C."/>
            <person name="Czernicka M."/>
            <person name="Durrens P."/>
            <person name="Martin T."/>
            <person name="Boer E."/>
            <person name="Gabaldon T."/>
            <person name="Cruz J."/>
            <person name="Talla E."/>
            <person name="Marck C."/>
            <person name="Goffeau A."/>
            <person name="Barbe V."/>
            <person name="Baret P."/>
            <person name="Baronian K."/>
            <person name="Beier S."/>
            <person name="Bleykasten C."/>
            <person name="Bode R."/>
            <person name="Casaregola S."/>
            <person name="Despons L."/>
            <person name="Fairhead C."/>
            <person name="Giersberg M."/>
            <person name="Gierski P."/>
            <person name="Hahnel U."/>
            <person name="Hartmann A."/>
            <person name="Jankowska D."/>
            <person name="Jubin C."/>
            <person name="Jung P."/>
            <person name="Lafontaine I."/>
            <person name="Leh-Louis V."/>
            <person name="Lemaire M."/>
            <person name="Marcet-Houben M."/>
            <person name="Mascher M."/>
            <person name="Morel G."/>
            <person name="Richard G.-F."/>
            <person name="Riechen J."/>
            <person name="Sacerdot C."/>
            <person name="Sarkar A."/>
            <person name="Savel G."/>
            <person name="Schacherer J."/>
            <person name="Sherman D."/>
            <person name="Straub M.-L."/>
            <person name="Stein N."/>
            <person name="Thierry A."/>
            <person name="Trautwein-Schult A."/>
            <person name="Westhof E."/>
            <person name="Worch S."/>
            <person name="Dujon B."/>
            <person name="Souciet J.-L."/>
            <person name="Wincker P."/>
            <person name="Scholz U."/>
            <person name="Neuveglise N."/>
        </authorList>
    </citation>
    <scope>NUCLEOTIDE SEQUENCE</scope>
    <source>
        <strain evidence="4">LS3</strain>
    </source>
</reference>
<evidence type="ECO:0000256" key="2">
    <source>
        <dbReference type="SAM" id="MobiDB-lite"/>
    </source>
</evidence>
<name>A0A060TI41_BLAAD</name>
<evidence type="ECO:0000256" key="1">
    <source>
        <dbReference type="SAM" id="Coils"/>
    </source>
</evidence>